<reference evidence="2" key="1">
    <citation type="submission" date="2016-11" db="UniProtKB">
        <authorList>
            <consortium name="WormBaseParasite"/>
        </authorList>
    </citation>
    <scope>IDENTIFICATION</scope>
    <source>
        <strain evidence="2">KR3021</strain>
    </source>
</reference>
<protein>
    <submittedName>
        <fullName evidence="2">BTB domain-containing protein</fullName>
    </submittedName>
</protein>
<evidence type="ECO:0000313" key="1">
    <source>
        <dbReference type="Proteomes" id="UP000095286"/>
    </source>
</evidence>
<sequence length="536" mass="62995">MSKFVRNKVGAEDNEEIEDEEFVQLENEEETCQLWVLRHLRTFLDVDDDCLVEFCTKKDIFPLKKFILASQKQTALFIKIIIPEQKIIEEVVPVQVPIENVIIEKLKRKKKKKVLTMKSKKKKKVKKIIKKKKKVKVEKAVEQQIVPEQVIEEPPVILEWSTNKVIPRKDNFIVITVKESATFTEDEDTNVDFDKNFFLGFCGDYNKFHRLLDISNGLLGDEIDFEGHMDLLLRYLSITSTCSSIEYQRWNSNISHFMNFILDILVKSFTKTITVDAITEYAMMESIEELLKPRLYAYVDDSKTRNRNQMLIELSLFEFRYLPQIKCLKKANKDLRRILKTLKVLQLLYTDDKSSLWYQKIFFRAIELVCTLYAGFLKDKARYLVVDIEAIRFTQPNVKYELFDIMKEFVDTAIQITTKGTEQAVWMEKIRHCLKIVIILEEEIDELLFLADFIADPKWDILGDRTVLNEAIEQLKNVWKLIDESYLESAFESGNNDALKNVVYSLIGQYDELNSKIKLNFDKKKTSAISKHNIFK</sequence>
<dbReference type="Proteomes" id="UP000095286">
    <property type="component" value="Unplaced"/>
</dbReference>
<name>A0AC35UGR9_9BILA</name>
<proteinExistence type="predicted"/>
<organism evidence="1 2">
    <name type="scientific">Rhabditophanes sp. KR3021</name>
    <dbReference type="NCBI Taxonomy" id="114890"/>
    <lineage>
        <taxon>Eukaryota</taxon>
        <taxon>Metazoa</taxon>
        <taxon>Ecdysozoa</taxon>
        <taxon>Nematoda</taxon>
        <taxon>Chromadorea</taxon>
        <taxon>Rhabditida</taxon>
        <taxon>Tylenchina</taxon>
        <taxon>Panagrolaimomorpha</taxon>
        <taxon>Strongyloidoidea</taxon>
        <taxon>Alloionematidae</taxon>
        <taxon>Rhabditophanes</taxon>
    </lineage>
</organism>
<accession>A0AC35UGR9</accession>
<evidence type="ECO:0000313" key="2">
    <source>
        <dbReference type="WBParaSite" id="RSKR_0001071800.1"/>
    </source>
</evidence>
<dbReference type="WBParaSite" id="RSKR_0001071800.1">
    <property type="protein sequence ID" value="RSKR_0001071800.1"/>
    <property type="gene ID" value="RSKR_0001071800"/>
</dbReference>